<dbReference type="GO" id="GO:0003677">
    <property type="term" value="F:DNA binding"/>
    <property type="evidence" value="ECO:0007669"/>
    <property type="project" value="UniProtKB-KW"/>
</dbReference>
<evidence type="ECO:0000256" key="5">
    <source>
        <dbReference type="ARBA" id="ARBA00022723"/>
    </source>
</evidence>
<evidence type="ECO:0000256" key="2">
    <source>
        <dbReference type="ARBA" id="ARBA00004496"/>
    </source>
</evidence>
<dbReference type="GO" id="GO:0051539">
    <property type="term" value="F:4 iron, 4 sulfur cluster binding"/>
    <property type="evidence" value="ECO:0007669"/>
    <property type="project" value="UniProtKB-KW"/>
</dbReference>
<dbReference type="GO" id="GO:0045892">
    <property type="term" value="P:negative regulation of DNA-templated transcription"/>
    <property type="evidence" value="ECO:0007669"/>
    <property type="project" value="TreeGrafter"/>
</dbReference>
<comment type="caution">
    <text evidence="13">The sequence shown here is derived from an EMBL/GenBank/DDBJ whole genome shotgun (WGS) entry which is preliminary data.</text>
</comment>
<dbReference type="GO" id="GO:0047134">
    <property type="term" value="F:protein-disulfide reductase [NAD(P)H] activity"/>
    <property type="evidence" value="ECO:0007669"/>
    <property type="project" value="TreeGrafter"/>
</dbReference>
<dbReference type="InterPro" id="IPR003482">
    <property type="entry name" value="Whib"/>
</dbReference>
<accession>A0A250VTA9</accession>
<name>A0A250VTA9_STROL</name>
<keyword evidence="14" id="KW-1185">Reference proteome</keyword>
<dbReference type="RefSeq" id="WP_067382813.1">
    <property type="nucleotide sequence ID" value="NZ_BDQI01000034.1"/>
</dbReference>
<proteinExistence type="inferred from homology"/>
<reference evidence="14" key="1">
    <citation type="submission" date="2017-05" db="EMBL/GenBank/DDBJ databases">
        <title>Streptomyces olivochromogenes NBRC 3561 whole genome shotgun sequence.</title>
        <authorList>
            <person name="Dohra H."/>
            <person name="Kodani S."/>
        </authorList>
    </citation>
    <scope>NUCLEOTIDE SEQUENCE [LARGE SCALE GENOMIC DNA]</scope>
    <source>
        <strain evidence="14">NBRC 3561</strain>
    </source>
</reference>
<evidence type="ECO:0000256" key="6">
    <source>
        <dbReference type="ARBA" id="ARBA00023004"/>
    </source>
</evidence>
<dbReference type="PANTHER" id="PTHR38839">
    <property type="entry name" value="TRANSCRIPTIONAL REGULATOR WHID-RELATED"/>
    <property type="match status" value="1"/>
</dbReference>
<dbReference type="PANTHER" id="PTHR38839:SF4">
    <property type="entry name" value="TRANSCRIPTIONAL REGULATOR WHIB"/>
    <property type="match status" value="1"/>
</dbReference>
<evidence type="ECO:0000256" key="11">
    <source>
        <dbReference type="ARBA" id="ARBA00023163"/>
    </source>
</evidence>
<comment type="subcellular location">
    <subcellularLocation>
        <location evidence="2">Cytoplasm</location>
    </subcellularLocation>
</comment>
<evidence type="ECO:0000256" key="7">
    <source>
        <dbReference type="ARBA" id="ARBA00023014"/>
    </source>
</evidence>
<keyword evidence="4" id="KW-0004">4Fe-4S</keyword>
<dbReference type="PROSITE" id="PS51674">
    <property type="entry name" value="4FE4S_WBL"/>
    <property type="match status" value="1"/>
</dbReference>
<evidence type="ECO:0000256" key="8">
    <source>
        <dbReference type="ARBA" id="ARBA00023015"/>
    </source>
</evidence>
<dbReference type="EMBL" id="BDQI01000034">
    <property type="protein sequence ID" value="GAX57365.1"/>
    <property type="molecule type" value="Genomic_DNA"/>
</dbReference>
<protein>
    <submittedName>
        <fullName evidence="13">Transcriptional regulator WhiB2</fullName>
    </submittedName>
</protein>
<comment type="cofactor">
    <cofactor evidence="1">
        <name>[4Fe-4S] cluster</name>
        <dbReference type="ChEBI" id="CHEBI:49883"/>
    </cofactor>
</comment>
<keyword evidence="7" id="KW-0411">Iron-sulfur</keyword>
<sequence>MAAGWEERAACRKLDQALFYPSKGATEQEARARAACAGCPVREACLSATLVDEKRLRPSDREGIRGGLDGRERYIVQNGQMPRRSRRKAVAKPRRSAPEVDVARQAAKSNRYHSPRRVHATAAERPECGTRSGYQWHTAHYEIPCEPCTAADLAVTWFIRLSTAA</sequence>
<dbReference type="InterPro" id="IPR034768">
    <property type="entry name" value="4FE4S_WBL"/>
</dbReference>
<keyword evidence="9" id="KW-0238">DNA-binding</keyword>
<dbReference type="AlphaFoldDB" id="A0A250VTA9"/>
<keyword evidence="6" id="KW-0408">Iron</keyword>
<evidence type="ECO:0000259" key="12">
    <source>
        <dbReference type="PROSITE" id="PS51674"/>
    </source>
</evidence>
<dbReference type="GO" id="GO:0046872">
    <property type="term" value="F:metal ion binding"/>
    <property type="evidence" value="ECO:0007669"/>
    <property type="project" value="UniProtKB-KW"/>
</dbReference>
<evidence type="ECO:0000256" key="10">
    <source>
        <dbReference type="ARBA" id="ARBA00023157"/>
    </source>
</evidence>
<evidence type="ECO:0000256" key="9">
    <source>
        <dbReference type="ARBA" id="ARBA00023125"/>
    </source>
</evidence>
<evidence type="ECO:0000256" key="4">
    <source>
        <dbReference type="ARBA" id="ARBA00022485"/>
    </source>
</evidence>
<dbReference type="STRING" id="1963.AQJ27_44670"/>
<organism evidence="13 14">
    <name type="scientific">Streptomyces olivochromogenes</name>
    <dbReference type="NCBI Taxonomy" id="1963"/>
    <lineage>
        <taxon>Bacteria</taxon>
        <taxon>Bacillati</taxon>
        <taxon>Actinomycetota</taxon>
        <taxon>Actinomycetes</taxon>
        <taxon>Kitasatosporales</taxon>
        <taxon>Streptomycetaceae</taxon>
        <taxon>Streptomyces</taxon>
    </lineage>
</organism>
<evidence type="ECO:0000256" key="3">
    <source>
        <dbReference type="ARBA" id="ARBA00006597"/>
    </source>
</evidence>
<evidence type="ECO:0000313" key="13">
    <source>
        <dbReference type="EMBL" id="GAX57365.1"/>
    </source>
</evidence>
<keyword evidence="8" id="KW-0805">Transcription regulation</keyword>
<dbReference type="Pfam" id="PF02467">
    <property type="entry name" value="Whib"/>
    <property type="match status" value="1"/>
</dbReference>
<dbReference type="Proteomes" id="UP000217446">
    <property type="component" value="Unassembled WGS sequence"/>
</dbReference>
<comment type="similarity">
    <text evidence="3">Belongs to the WhiB family.</text>
</comment>
<keyword evidence="10" id="KW-1015">Disulfide bond</keyword>
<keyword evidence="11" id="KW-0804">Transcription</keyword>
<evidence type="ECO:0000256" key="1">
    <source>
        <dbReference type="ARBA" id="ARBA00001966"/>
    </source>
</evidence>
<keyword evidence="5" id="KW-0479">Metal-binding</keyword>
<gene>
    <name evidence="13" type="primary">whiB2</name>
    <name evidence="13" type="ORF">SO3561_08935</name>
</gene>
<feature type="domain" description="4Fe-4S Wbl-type" evidence="12">
    <location>
        <begin position="10"/>
        <end position="75"/>
    </location>
</feature>
<dbReference type="GO" id="GO:0005737">
    <property type="term" value="C:cytoplasm"/>
    <property type="evidence" value="ECO:0007669"/>
    <property type="project" value="UniProtKB-SubCell"/>
</dbReference>
<dbReference type="GO" id="GO:0045454">
    <property type="term" value="P:cell redox homeostasis"/>
    <property type="evidence" value="ECO:0007669"/>
    <property type="project" value="TreeGrafter"/>
</dbReference>
<evidence type="ECO:0000313" key="14">
    <source>
        <dbReference type="Proteomes" id="UP000217446"/>
    </source>
</evidence>